<evidence type="ECO:0000313" key="1">
    <source>
        <dbReference type="EMBL" id="KRZ74476.1"/>
    </source>
</evidence>
<sequence length="78" mass="9095">MDPDKKKSAILCCVMANIPRMGPKTWLMKKLPSLRQGKARALPLLFEKVSADHWIHKLGKLKLYMPDIWNRIRCFTCL</sequence>
<dbReference type="AlphaFoldDB" id="A0A0V1MSC4"/>
<comment type="caution">
    <text evidence="1">The sequence shown here is derived from an EMBL/GenBank/DDBJ whole genome shotgun (WGS) entry which is preliminary data.</text>
</comment>
<dbReference type="EMBL" id="JYDO01000050">
    <property type="protein sequence ID" value="KRZ74476.1"/>
    <property type="molecule type" value="Genomic_DNA"/>
</dbReference>
<protein>
    <submittedName>
        <fullName evidence="1">Uncharacterized protein</fullName>
    </submittedName>
</protein>
<name>A0A0V1MSC4_9BILA</name>
<reference evidence="1 2" key="1">
    <citation type="submission" date="2015-01" db="EMBL/GenBank/DDBJ databases">
        <title>Evolution of Trichinella species and genotypes.</title>
        <authorList>
            <person name="Korhonen P.K."/>
            <person name="Edoardo P."/>
            <person name="Giuseppe L.R."/>
            <person name="Gasser R.B."/>
        </authorList>
    </citation>
    <scope>NUCLEOTIDE SEQUENCE [LARGE SCALE GENOMIC DNA]</scope>
    <source>
        <strain evidence="1">ISS1980</strain>
    </source>
</reference>
<organism evidence="1 2">
    <name type="scientific">Trichinella papuae</name>
    <dbReference type="NCBI Taxonomy" id="268474"/>
    <lineage>
        <taxon>Eukaryota</taxon>
        <taxon>Metazoa</taxon>
        <taxon>Ecdysozoa</taxon>
        <taxon>Nematoda</taxon>
        <taxon>Enoplea</taxon>
        <taxon>Dorylaimia</taxon>
        <taxon>Trichinellida</taxon>
        <taxon>Trichinellidae</taxon>
        <taxon>Trichinella</taxon>
    </lineage>
</organism>
<proteinExistence type="predicted"/>
<accession>A0A0V1MSC4</accession>
<dbReference type="Proteomes" id="UP000054843">
    <property type="component" value="Unassembled WGS sequence"/>
</dbReference>
<gene>
    <name evidence="1" type="ORF">T10_241</name>
</gene>
<evidence type="ECO:0000313" key="2">
    <source>
        <dbReference type="Proteomes" id="UP000054843"/>
    </source>
</evidence>
<keyword evidence="2" id="KW-1185">Reference proteome</keyword>